<dbReference type="Proteomes" id="UP001187471">
    <property type="component" value="Unassembled WGS sequence"/>
</dbReference>
<dbReference type="GO" id="GO:0007165">
    <property type="term" value="P:signal transduction"/>
    <property type="evidence" value="ECO:0007669"/>
    <property type="project" value="InterPro"/>
</dbReference>
<evidence type="ECO:0000313" key="5">
    <source>
        <dbReference type="Proteomes" id="UP001187471"/>
    </source>
</evidence>
<dbReference type="Gene3D" id="3.40.50.10140">
    <property type="entry name" value="Toll/interleukin-1 receptor homology (TIR) domain"/>
    <property type="match status" value="1"/>
</dbReference>
<dbReference type="InterPro" id="IPR027417">
    <property type="entry name" value="P-loop_NTPase"/>
</dbReference>
<keyword evidence="5" id="KW-1185">Reference proteome</keyword>
<dbReference type="SUPFAM" id="SSF52200">
    <property type="entry name" value="Toll/Interleukin receptor TIR domain"/>
    <property type="match status" value="1"/>
</dbReference>
<proteinExistence type="predicted"/>
<accession>A0AA88R241</accession>
<dbReference type="PANTHER" id="PTHR11017:SF305">
    <property type="entry name" value="TMV RESISTANCE PROTEIN N-LIKE"/>
    <property type="match status" value="1"/>
</dbReference>
<evidence type="ECO:0000256" key="2">
    <source>
        <dbReference type="ARBA" id="ARBA00022737"/>
    </source>
</evidence>
<name>A0AA88R241_9ASTE</name>
<dbReference type="Pfam" id="PF23282">
    <property type="entry name" value="WHD_ROQ1"/>
    <property type="match status" value="1"/>
</dbReference>
<sequence>MCNGNHLRFSLCLSRILELQRPRHPQNFHRSPLHRSGTRLQVGFQTFRDDDSIERGNYLNLELPEAIKQSRISIVVLSENYASSTWCLDELVTILECNRTHGNAVFPVFYDVEPSEVRKREGSFEKAFARYENEVEAEGDHERRMELAKRVEGWKAALRQFADLTGMVLKNQADGQESKFIQKILKVVGDKVKHTVLNVAPHLIGLDLRAENINSWLRDGSNDVGIVAICGIGGIGKTTTAKYLYNLNFERFEGSSFLASVREASEQPDGLVWLQRQLLSDILKGKTEKIYNVDQGIVRNKEALCCRKVLVVLDDVEQVDQLDAVLGMRDWLYPGSKAEALTKGFRSSYGIGMDYIKSLELFSWYAFGQDHPVEGYMDYSKRVVHYCGGLPLALQVLGSSLSGKSIDIWESALEKLKAVPEGQILRKLKISYNSLQDDHDKNLFVDIACLFVGKDKDGISTILDGCGFFSKFGIHNLIDRCLLRVGQYDNKLRMHHLIQDMGREVVRQESTKEPGKRSRLWQKEAFNVLTEKTNLVALDMRYSSLETVWKGAKLRLLKMIDLSHCHGLVSRILDFSLVPNLERLVLKHCINLIEVPESIEVLQRLVLLNLKGCQNLRKLPMNIHQLKSLEKLILFGCSKLHEESRAYHLDNTKPPTLT</sequence>
<dbReference type="SUPFAM" id="SSF52058">
    <property type="entry name" value="L domain-like"/>
    <property type="match status" value="1"/>
</dbReference>
<dbReference type="InterPro" id="IPR035897">
    <property type="entry name" value="Toll_tir_struct_dom_sf"/>
</dbReference>
<dbReference type="PANTHER" id="PTHR11017">
    <property type="entry name" value="LEUCINE-RICH REPEAT-CONTAINING PROTEIN"/>
    <property type="match status" value="1"/>
</dbReference>
<feature type="domain" description="TIR" evidence="3">
    <location>
        <begin position="12"/>
        <end position="192"/>
    </location>
</feature>
<feature type="non-terminal residue" evidence="4">
    <location>
        <position position="1"/>
    </location>
</feature>
<dbReference type="Gene3D" id="3.40.50.300">
    <property type="entry name" value="P-loop containing nucleotide triphosphate hydrolases"/>
    <property type="match status" value="1"/>
</dbReference>
<dbReference type="Gene3D" id="1.10.8.430">
    <property type="entry name" value="Helical domain of apoptotic protease-activating factors"/>
    <property type="match status" value="1"/>
</dbReference>
<evidence type="ECO:0000256" key="1">
    <source>
        <dbReference type="ARBA" id="ARBA00022614"/>
    </source>
</evidence>
<dbReference type="InterPro" id="IPR000157">
    <property type="entry name" value="TIR_dom"/>
</dbReference>
<organism evidence="4 5">
    <name type="scientific">Escallonia rubra</name>
    <dbReference type="NCBI Taxonomy" id="112253"/>
    <lineage>
        <taxon>Eukaryota</taxon>
        <taxon>Viridiplantae</taxon>
        <taxon>Streptophyta</taxon>
        <taxon>Embryophyta</taxon>
        <taxon>Tracheophyta</taxon>
        <taxon>Spermatophyta</taxon>
        <taxon>Magnoliopsida</taxon>
        <taxon>eudicotyledons</taxon>
        <taxon>Gunneridae</taxon>
        <taxon>Pentapetalae</taxon>
        <taxon>asterids</taxon>
        <taxon>campanulids</taxon>
        <taxon>Escalloniales</taxon>
        <taxon>Escalloniaceae</taxon>
        <taxon>Escallonia</taxon>
    </lineage>
</organism>
<dbReference type="SMART" id="SM00255">
    <property type="entry name" value="TIR"/>
    <property type="match status" value="1"/>
</dbReference>
<dbReference type="PROSITE" id="PS50104">
    <property type="entry name" value="TIR"/>
    <property type="match status" value="1"/>
</dbReference>
<dbReference type="Gene3D" id="3.80.10.10">
    <property type="entry name" value="Ribonuclease Inhibitor"/>
    <property type="match status" value="1"/>
</dbReference>
<gene>
    <name evidence="4" type="ORF">RJ640_002549</name>
</gene>
<dbReference type="Pfam" id="PF00931">
    <property type="entry name" value="NB-ARC"/>
    <property type="match status" value="1"/>
</dbReference>
<dbReference type="InterPro" id="IPR044974">
    <property type="entry name" value="Disease_R_plants"/>
</dbReference>
<protein>
    <recommendedName>
        <fullName evidence="3">TIR domain-containing protein</fullName>
    </recommendedName>
</protein>
<dbReference type="GO" id="GO:0043531">
    <property type="term" value="F:ADP binding"/>
    <property type="evidence" value="ECO:0007669"/>
    <property type="project" value="InterPro"/>
</dbReference>
<dbReference type="SUPFAM" id="SSF52540">
    <property type="entry name" value="P-loop containing nucleoside triphosphate hydrolases"/>
    <property type="match status" value="1"/>
</dbReference>
<keyword evidence="1" id="KW-0433">Leucine-rich repeat</keyword>
<comment type="caution">
    <text evidence="4">The sequence shown here is derived from an EMBL/GenBank/DDBJ whole genome shotgun (WGS) entry which is preliminary data.</text>
</comment>
<reference evidence="4" key="1">
    <citation type="submission" date="2022-12" db="EMBL/GenBank/DDBJ databases">
        <title>Draft genome assemblies for two species of Escallonia (Escalloniales).</title>
        <authorList>
            <person name="Chanderbali A."/>
            <person name="Dervinis C."/>
            <person name="Anghel I."/>
            <person name="Soltis D."/>
            <person name="Soltis P."/>
            <person name="Zapata F."/>
        </authorList>
    </citation>
    <scope>NUCLEOTIDE SEQUENCE</scope>
    <source>
        <strain evidence="4">UCBG92.1500</strain>
        <tissue evidence="4">Leaf</tissue>
    </source>
</reference>
<dbReference type="GO" id="GO:0006952">
    <property type="term" value="P:defense response"/>
    <property type="evidence" value="ECO:0007669"/>
    <property type="project" value="InterPro"/>
</dbReference>
<dbReference type="InterPro" id="IPR058192">
    <property type="entry name" value="WHD_ROQ1-like"/>
</dbReference>
<dbReference type="Pfam" id="PF01582">
    <property type="entry name" value="TIR"/>
    <property type="match status" value="1"/>
</dbReference>
<dbReference type="InterPro" id="IPR032675">
    <property type="entry name" value="LRR_dom_sf"/>
</dbReference>
<dbReference type="InterPro" id="IPR002182">
    <property type="entry name" value="NB-ARC"/>
</dbReference>
<keyword evidence="2" id="KW-0677">Repeat</keyword>
<dbReference type="AlphaFoldDB" id="A0AA88R241"/>
<dbReference type="PRINTS" id="PR00364">
    <property type="entry name" value="DISEASERSIST"/>
</dbReference>
<evidence type="ECO:0000313" key="4">
    <source>
        <dbReference type="EMBL" id="KAK2980737.1"/>
    </source>
</evidence>
<evidence type="ECO:0000259" key="3">
    <source>
        <dbReference type="PROSITE" id="PS50104"/>
    </source>
</evidence>
<dbReference type="InterPro" id="IPR042197">
    <property type="entry name" value="Apaf_helical"/>
</dbReference>
<dbReference type="EMBL" id="JAVXUO010001598">
    <property type="protein sequence ID" value="KAK2980737.1"/>
    <property type="molecule type" value="Genomic_DNA"/>
</dbReference>